<evidence type="ECO:0000256" key="1">
    <source>
        <dbReference type="ARBA" id="ARBA00022679"/>
    </source>
</evidence>
<proteinExistence type="predicted"/>
<evidence type="ECO:0000313" key="3">
    <source>
        <dbReference type="EMBL" id="GAH85136.1"/>
    </source>
</evidence>
<accession>X1IRR4</accession>
<dbReference type="InterPro" id="IPR013792">
    <property type="entry name" value="RNA3'P_cycl/enolpyr_Trfase_a/b"/>
</dbReference>
<dbReference type="EMBL" id="BARU01045154">
    <property type="protein sequence ID" value="GAH85136.1"/>
    <property type="molecule type" value="Genomic_DNA"/>
</dbReference>
<dbReference type="Pfam" id="PF00275">
    <property type="entry name" value="EPSP_synthase"/>
    <property type="match status" value="1"/>
</dbReference>
<protein>
    <recommendedName>
        <fullName evidence="2">Enolpyruvate transferase domain-containing protein</fullName>
    </recommendedName>
</protein>
<comment type="caution">
    <text evidence="3">The sequence shown here is derived from an EMBL/GenBank/DDBJ whole genome shotgun (WGS) entry which is preliminary data.</text>
</comment>
<dbReference type="GO" id="GO:0009423">
    <property type="term" value="P:chorismate biosynthetic process"/>
    <property type="evidence" value="ECO:0007669"/>
    <property type="project" value="TreeGrafter"/>
</dbReference>
<feature type="non-terminal residue" evidence="3">
    <location>
        <position position="157"/>
    </location>
</feature>
<dbReference type="PANTHER" id="PTHR21090:SF5">
    <property type="entry name" value="PENTAFUNCTIONAL AROM POLYPEPTIDE"/>
    <property type="match status" value="1"/>
</dbReference>
<keyword evidence="1" id="KW-0808">Transferase</keyword>
<dbReference type="GO" id="GO:0003866">
    <property type="term" value="F:3-phosphoshikimate 1-carboxyvinyltransferase activity"/>
    <property type="evidence" value="ECO:0007669"/>
    <property type="project" value="TreeGrafter"/>
</dbReference>
<organism evidence="3">
    <name type="scientific">marine sediment metagenome</name>
    <dbReference type="NCBI Taxonomy" id="412755"/>
    <lineage>
        <taxon>unclassified sequences</taxon>
        <taxon>metagenomes</taxon>
        <taxon>ecological metagenomes</taxon>
    </lineage>
</organism>
<dbReference type="AlphaFoldDB" id="X1IRR4"/>
<reference evidence="3" key="1">
    <citation type="journal article" date="2014" name="Front. Microbiol.">
        <title>High frequency of phylogenetically diverse reductive dehalogenase-homologous genes in deep subseafloor sedimentary metagenomes.</title>
        <authorList>
            <person name="Kawai M."/>
            <person name="Futagami T."/>
            <person name="Toyoda A."/>
            <person name="Takaki Y."/>
            <person name="Nishi S."/>
            <person name="Hori S."/>
            <person name="Arai W."/>
            <person name="Tsubouchi T."/>
            <person name="Morono Y."/>
            <person name="Uchiyama I."/>
            <person name="Ito T."/>
            <person name="Fujiyama A."/>
            <person name="Inagaki F."/>
            <person name="Takami H."/>
        </authorList>
    </citation>
    <scope>NUCLEOTIDE SEQUENCE</scope>
    <source>
        <strain evidence="3">Expedition CK06-06</strain>
    </source>
</reference>
<dbReference type="InterPro" id="IPR036968">
    <property type="entry name" value="Enolpyruvate_Tfrase_sf"/>
</dbReference>
<evidence type="ECO:0000259" key="2">
    <source>
        <dbReference type="Pfam" id="PF00275"/>
    </source>
</evidence>
<feature type="non-terminal residue" evidence="3">
    <location>
        <position position="1"/>
    </location>
</feature>
<feature type="domain" description="Enolpyruvate transferase" evidence="2">
    <location>
        <begin position="6"/>
        <end position="156"/>
    </location>
</feature>
<gene>
    <name evidence="3" type="ORF">S03H2_68626</name>
</gene>
<sequence>CRLVVGPSLAGRPVRPLVQALRQLGVDGSCQGEVAPVVVKGGKLKGGVTELPGNISSQFVSALLLIAPFAEEGAVIRLTTPLESEPYVLMTLDCLKNFGIEVSQAPDGFEIARQTYKPTEYEVEGDWSSASYFLALGAVCGEVEVENLNPESLQGDK</sequence>
<dbReference type="PANTHER" id="PTHR21090">
    <property type="entry name" value="AROM/DEHYDROQUINATE SYNTHASE"/>
    <property type="match status" value="1"/>
</dbReference>
<dbReference type="Gene3D" id="3.65.10.10">
    <property type="entry name" value="Enolpyruvate transferase domain"/>
    <property type="match status" value="2"/>
</dbReference>
<dbReference type="InterPro" id="IPR001986">
    <property type="entry name" value="Enolpyruvate_Tfrase_dom"/>
</dbReference>
<dbReference type="SUPFAM" id="SSF55205">
    <property type="entry name" value="EPT/RTPC-like"/>
    <property type="match status" value="1"/>
</dbReference>
<name>X1IRR4_9ZZZZ</name>